<accession>A0A3N1D440</accession>
<keyword evidence="3" id="KW-1185">Reference proteome</keyword>
<evidence type="ECO:0000313" key="3">
    <source>
        <dbReference type="Proteomes" id="UP000272400"/>
    </source>
</evidence>
<dbReference type="EMBL" id="RJKE01000001">
    <property type="protein sequence ID" value="ROO88285.1"/>
    <property type="molecule type" value="Genomic_DNA"/>
</dbReference>
<feature type="region of interest" description="Disordered" evidence="1">
    <location>
        <begin position="88"/>
        <end position="107"/>
    </location>
</feature>
<dbReference type="OrthoDB" id="3389271at2"/>
<dbReference type="Proteomes" id="UP000272400">
    <property type="component" value="Unassembled WGS sequence"/>
</dbReference>
<name>A0A3N1D440_9ACTN</name>
<organism evidence="2 3">
    <name type="scientific">Actinocorallia herbida</name>
    <dbReference type="NCBI Taxonomy" id="58109"/>
    <lineage>
        <taxon>Bacteria</taxon>
        <taxon>Bacillati</taxon>
        <taxon>Actinomycetota</taxon>
        <taxon>Actinomycetes</taxon>
        <taxon>Streptosporangiales</taxon>
        <taxon>Thermomonosporaceae</taxon>
        <taxon>Actinocorallia</taxon>
    </lineage>
</organism>
<reference evidence="2 3" key="1">
    <citation type="submission" date="2018-11" db="EMBL/GenBank/DDBJ databases">
        <title>Sequencing the genomes of 1000 actinobacteria strains.</title>
        <authorList>
            <person name="Klenk H.-P."/>
        </authorList>
    </citation>
    <scope>NUCLEOTIDE SEQUENCE [LARGE SCALE GENOMIC DNA]</scope>
    <source>
        <strain evidence="2 3">DSM 44254</strain>
    </source>
</reference>
<gene>
    <name evidence="2" type="ORF">EDD29_5948</name>
</gene>
<comment type="caution">
    <text evidence="2">The sequence shown here is derived from an EMBL/GenBank/DDBJ whole genome shotgun (WGS) entry which is preliminary data.</text>
</comment>
<dbReference type="AlphaFoldDB" id="A0A3N1D440"/>
<sequence>MTSEFDYFKDRVDGKLFDLILQLGSDLHVASQRVHSLEALLVRKGVLTAGELDALRPTAEERTVLDARRDALIGRMLRVITEDGPAEHPLREQWEASLRAKSPAQGH</sequence>
<protein>
    <submittedName>
        <fullName evidence="2">Uncharacterized protein</fullName>
    </submittedName>
</protein>
<evidence type="ECO:0000256" key="1">
    <source>
        <dbReference type="SAM" id="MobiDB-lite"/>
    </source>
</evidence>
<evidence type="ECO:0000313" key="2">
    <source>
        <dbReference type="EMBL" id="ROO88285.1"/>
    </source>
</evidence>
<proteinExistence type="predicted"/>